<dbReference type="STRING" id="4540.A0A3L6T8Z0"/>
<sequence>MALVRRGGVKSAQCGRPVVRGALASGMLGGQGSLKSYREYPSPSFNSFLSSSASSFFNQFAECSPECARRCGNTQYRKPCLFFCNKWCSTCLCECPCYNNWKTKRGGPKCP</sequence>
<dbReference type="AlphaFoldDB" id="A0A3L6T8Z0"/>
<evidence type="ECO:0000313" key="1">
    <source>
        <dbReference type="EMBL" id="RLN34721.1"/>
    </source>
</evidence>
<dbReference type="InterPro" id="IPR003854">
    <property type="entry name" value="GASA"/>
</dbReference>
<proteinExistence type="predicted"/>
<accession>A0A3L6T8Z0</accession>
<name>A0A3L6T8Z0_PANMI</name>
<reference evidence="2" key="1">
    <citation type="journal article" date="2019" name="Nat. Commun.">
        <title>The genome of broomcorn millet.</title>
        <authorList>
            <person name="Zou C."/>
            <person name="Miki D."/>
            <person name="Li D."/>
            <person name="Tang Q."/>
            <person name="Xiao L."/>
            <person name="Rajput S."/>
            <person name="Deng P."/>
            <person name="Jia W."/>
            <person name="Huang R."/>
            <person name="Zhang M."/>
            <person name="Sun Y."/>
            <person name="Hu J."/>
            <person name="Fu X."/>
            <person name="Schnable P.S."/>
            <person name="Li F."/>
            <person name="Zhang H."/>
            <person name="Feng B."/>
            <person name="Zhu X."/>
            <person name="Liu R."/>
            <person name="Schnable J.C."/>
            <person name="Zhu J.-K."/>
            <person name="Zhang H."/>
        </authorList>
    </citation>
    <scope>NUCLEOTIDE SEQUENCE [LARGE SCALE GENOMIC DNA]</scope>
</reference>
<evidence type="ECO:0000313" key="2">
    <source>
        <dbReference type="Proteomes" id="UP000275267"/>
    </source>
</evidence>
<comment type="caution">
    <text evidence="1">The sequence shown here is derived from an EMBL/GenBank/DDBJ whole genome shotgun (WGS) entry which is preliminary data.</text>
</comment>
<dbReference type="EMBL" id="PQIB02000002">
    <property type="protein sequence ID" value="RLN34721.1"/>
    <property type="molecule type" value="Genomic_DNA"/>
</dbReference>
<gene>
    <name evidence="1" type="ORF">C2845_PM03G34560</name>
</gene>
<dbReference type="Pfam" id="PF02704">
    <property type="entry name" value="GASA"/>
    <property type="match status" value="1"/>
</dbReference>
<protein>
    <submittedName>
        <fullName evidence="1">Uncharacterized protein</fullName>
    </submittedName>
</protein>
<dbReference type="OrthoDB" id="1886938at2759"/>
<dbReference type="Proteomes" id="UP000275267">
    <property type="component" value="Unassembled WGS sequence"/>
</dbReference>
<organism evidence="1 2">
    <name type="scientific">Panicum miliaceum</name>
    <name type="common">Proso millet</name>
    <name type="synonym">Broomcorn millet</name>
    <dbReference type="NCBI Taxonomy" id="4540"/>
    <lineage>
        <taxon>Eukaryota</taxon>
        <taxon>Viridiplantae</taxon>
        <taxon>Streptophyta</taxon>
        <taxon>Embryophyta</taxon>
        <taxon>Tracheophyta</taxon>
        <taxon>Spermatophyta</taxon>
        <taxon>Magnoliopsida</taxon>
        <taxon>Liliopsida</taxon>
        <taxon>Poales</taxon>
        <taxon>Poaceae</taxon>
        <taxon>PACMAD clade</taxon>
        <taxon>Panicoideae</taxon>
        <taxon>Panicodae</taxon>
        <taxon>Paniceae</taxon>
        <taxon>Panicinae</taxon>
        <taxon>Panicum</taxon>
        <taxon>Panicum sect. Panicum</taxon>
    </lineage>
</organism>
<keyword evidence="2" id="KW-1185">Reference proteome</keyword>